<organism evidence="1">
    <name type="scientific">marine sediment metagenome</name>
    <dbReference type="NCBI Taxonomy" id="412755"/>
    <lineage>
        <taxon>unclassified sequences</taxon>
        <taxon>metagenomes</taxon>
        <taxon>ecological metagenomes</taxon>
    </lineage>
</organism>
<dbReference type="AlphaFoldDB" id="X1FQ22"/>
<evidence type="ECO:0008006" key="2">
    <source>
        <dbReference type="Google" id="ProtNLM"/>
    </source>
</evidence>
<protein>
    <recommendedName>
        <fullName evidence="2">Semialdehyde dehydrogenase dimerisation domain-containing protein</fullName>
    </recommendedName>
</protein>
<accession>X1FQ22</accession>
<feature type="non-terminal residue" evidence="1">
    <location>
        <position position="1"/>
    </location>
</feature>
<name>X1FQ22_9ZZZZ</name>
<reference evidence="1" key="1">
    <citation type="journal article" date="2014" name="Front. Microbiol.">
        <title>High frequency of phylogenetically diverse reductive dehalogenase-homologous genes in deep subseafloor sedimentary metagenomes.</title>
        <authorList>
            <person name="Kawai M."/>
            <person name="Futagami T."/>
            <person name="Toyoda A."/>
            <person name="Takaki Y."/>
            <person name="Nishi S."/>
            <person name="Hori S."/>
            <person name="Arai W."/>
            <person name="Tsubouchi T."/>
            <person name="Morono Y."/>
            <person name="Uchiyama I."/>
            <person name="Ito T."/>
            <person name="Fujiyama A."/>
            <person name="Inagaki F."/>
            <person name="Takami H."/>
        </authorList>
    </citation>
    <scope>NUCLEOTIDE SEQUENCE</scope>
    <source>
        <strain evidence="1">Expedition CK06-06</strain>
    </source>
</reference>
<proteinExistence type="predicted"/>
<comment type="caution">
    <text evidence="1">The sequence shown here is derived from an EMBL/GenBank/DDBJ whole genome shotgun (WGS) entry which is preliminary data.</text>
</comment>
<dbReference type="EMBL" id="BARU01022855">
    <property type="protein sequence ID" value="GAH47781.1"/>
    <property type="molecule type" value="Genomic_DNA"/>
</dbReference>
<evidence type="ECO:0000313" key="1">
    <source>
        <dbReference type="EMBL" id="GAH47781.1"/>
    </source>
</evidence>
<sequence>IRAGGIEAGNEVKYIVQGHNTIRGAAGASILNAEVLVERGYIKK</sequence>
<gene>
    <name evidence="1" type="ORF">S03H2_37177</name>
</gene>